<evidence type="ECO:0000256" key="1">
    <source>
        <dbReference type="SAM" id="Coils"/>
    </source>
</evidence>
<keyword evidence="3" id="KW-0472">Membrane</keyword>
<evidence type="ECO:0000256" key="3">
    <source>
        <dbReference type="SAM" id="Phobius"/>
    </source>
</evidence>
<keyword evidence="6" id="KW-1185">Reference proteome</keyword>
<accession>A0ABV5HIQ2</accession>
<evidence type="ECO:0000259" key="4">
    <source>
        <dbReference type="Pfam" id="PF06812"/>
    </source>
</evidence>
<dbReference type="PANTHER" id="PTHR37024:SF5">
    <property type="entry name" value="IMPA N-TERMINAL DOMAIN-CONTAINING PROTEIN"/>
    <property type="match status" value="1"/>
</dbReference>
<dbReference type="RefSeq" id="WP_390189841.1">
    <property type="nucleotide sequence ID" value="NZ_JBHMEP010000001.1"/>
</dbReference>
<dbReference type="Proteomes" id="UP001589645">
    <property type="component" value="Unassembled WGS sequence"/>
</dbReference>
<evidence type="ECO:0000313" key="6">
    <source>
        <dbReference type="Proteomes" id="UP001589645"/>
    </source>
</evidence>
<dbReference type="PANTHER" id="PTHR37024">
    <property type="entry name" value="TYPE VI SECRETION SYSTEM DUF2094 AND IMPA-RELATED DOMAIN PROTEIN"/>
    <property type="match status" value="1"/>
</dbReference>
<comment type="caution">
    <text evidence="5">The sequence shown here is derived from an EMBL/GenBank/DDBJ whole genome shotgun (WGS) entry which is preliminary data.</text>
</comment>
<feature type="region of interest" description="Disordered" evidence="2">
    <location>
        <begin position="200"/>
        <end position="219"/>
    </location>
</feature>
<evidence type="ECO:0000256" key="2">
    <source>
        <dbReference type="SAM" id="MobiDB-lite"/>
    </source>
</evidence>
<gene>
    <name evidence="5" type="ORF">ACFFUV_03880</name>
</gene>
<reference evidence="5 6" key="1">
    <citation type="submission" date="2024-09" db="EMBL/GenBank/DDBJ databases">
        <authorList>
            <person name="Sun Q."/>
            <person name="Mori K."/>
        </authorList>
    </citation>
    <scope>NUCLEOTIDE SEQUENCE [LARGE SCALE GENOMIC DNA]</scope>
    <source>
        <strain evidence="5 6">CECT 8064</strain>
    </source>
</reference>
<keyword evidence="3" id="KW-0812">Transmembrane</keyword>
<evidence type="ECO:0000313" key="5">
    <source>
        <dbReference type="EMBL" id="MFB9134105.1"/>
    </source>
</evidence>
<keyword evidence="3" id="KW-1133">Transmembrane helix</keyword>
<feature type="domain" description="ImpA N-terminal" evidence="4">
    <location>
        <begin position="9"/>
        <end position="119"/>
    </location>
</feature>
<sequence length="428" mass="48887">MFFTDFARRPISDTSPSGDNPNNLEEFDEIKRQINNLSKVTGSVSWKKVQTLSKKILVSDSKDFRCSCYYTVAAMHNDGLKGFVEGLHSLLDLCVVYWHSAYPDPSKPNARIGAMEWLIEHADKRLKKINISEDHLPLLEAGHRVCLSLEEELRLHYGIKAPSFGGIRRELMQHIENLKDKQAEKERQAKNKAVKVEIMKPATPQPATPPKTATPTKKEHESRSAIITISAMVIALFVIVSSYFIYQNHQLKSLKTNIESGSIHQIEVITDKLSVEYKDFKDDIKPLLISRLNSLMNGWQRSPLKVTQMDSLGNILDNVVALYPDSSSALKLNQEFYQQRRNIEVQYSNLHKQFTNARTVFANVIANSADNEAKKAYQYSNTLFPLLGRIEYSEKSQNLEELNRSLELLNIYLHKINQVQHALETTKQ</sequence>
<feature type="transmembrane region" description="Helical" evidence="3">
    <location>
        <begin position="225"/>
        <end position="246"/>
    </location>
</feature>
<organism evidence="5 6">
    <name type="scientific">Vibrio olivae</name>
    <dbReference type="NCBI Taxonomy" id="1243002"/>
    <lineage>
        <taxon>Bacteria</taxon>
        <taxon>Pseudomonadati</taxon>
        <taxon>Pseudomonadota</taxon>
        <taxon>Gammaproteobacteria</taxon>
        <taxon>Vibrionales</taxon>
        <taxon>Vibrionaceae</taxon>
        <taxon>Vibrio</taxon>
    </lineage>
</organism>
<dbReference type="Pfam" id="PF06812">
    <property type="entry name" value="ImpA_N"/>
    <property type="match status" value="1"/>
</dbReference>
<dbReference type="EMBL" id="JBHMEP010000001">
    <property type="protein sequence ID" value="MFB9134105.1"/>
    <property type="molecule type" value="Genomic_DNA"/>
</dbReference>
<protein>
    <submittedName>
        <fullName evidence="5">Type VI secretion system ImpA family N-terminal domain-containing protein</fullName>
    </submittedName>
</protein>
<feature type="coiled-coil region" evidence="1">
    <location>
        <begin position="168"/>
        <end position="195"/>
    </location>
</feature>
<keyword evidence="1" id="KW-0175">Coiled coil</keyword>
<proteinExistence type="predicted"/>
<name>A0ABV5HIQ2_9VIBR</name>
<dbReference type="InterPro" id="IPR010657">
    <property type="entry name" value="ImpA_N"/>
</dbReference>